<name>A0AAD7I0H3_9AGAR</name>
<keyword evidence="11" id="KW-0503">Monooxygenase</keyword>
<evidence type="ECO:0000256" key="1">
    <source>
        <dbReference type="ARBA" id="ARBA00001971"/>
    </source>
</evidence>
<evidence type="ECO:0000256" key="8">
    <source>
        <dbReference type="ARBA" id="ARBA00022989"/>
    </source>
</evidence>
<evidence type="ECO:0000256" key="10">
    <source>
        <dbReference type="ARBA" id="ARBA00023004"/>
    </source>
</evidence>
<keyword evidence="10 13" id="KW-0408">Iron</keyword>
<evidence type="ECO:0000256" key="5">
    <source>
        <dbReference type="ARBA" id="ARBA00022617"/>
    </source>
</evidence>
<keyword evidence="7 13" id="KW-0479">Metal-binding</keyword>
<evidence type="ECO:0000256" key="6">
    <source>
        <dbReference type="ARBA" id="ARBA00022692"/>
    </source>
</evidence>
<dbReference type="GO" id="GO:0016020">
    <property type="term" value="C:membrane"/>
    <property type="evidence" value="ECO:0007669"/>
    <property type="project" value="UniProtKB-SubCell"/>
</dbReference>
<evidence type="ECO:0000256" key="9">
    <source>
        <dbReference type="ARBA" id="ARBA00023002"/>
    </source>
</evidence>
<reference evidence="14" key="1">
    <citation type="submission" date="2023-03" db="EMBL/GenBank/DDBJ databases">
        <title>Massive genome expansion in bonnet fungi (Mycena s.s.) driven by repeated elements and novel gene families across ecological guilds.</title>
        <authorList>
            <consortium name="Lawrence Berkeley National Laboratory"/>
            <person name="Harder C.B."/>
            <person name="Miyauchi S."/>
            <person name="Viragh M."/>
            <person name="Kuo A."/>
            <person name="Thoen E."/>
            <person name="Andreopoulos B."/>
            <person name="Lu D."/>
            <person name="Skrede I."/>
            <person name="Drula E."/>
            <person name="Henrissat B."/>
            <person name="Morin E."/>
            <person name="Kohler A."/>
            <person name="Barry K."/>
            <person name="LaButti K."/>
            <person name="Morin E."/>
            <person name="Salamov A."/>
            <person name="Lipzen A."/>
            <person name="Mereny Z."/>
            <person name="Hegedus B."/>
            <person name="Baldrian P."/>
            <person name="Stursova M."/>
            <person name="Weitz H."/>
            <person name="Taylor A."/>
            <person name="Grigoriev I.V."/>
            <person name="Nagy L.G."/>
            <person name="Martin F."/>
            <person name="Kauserud H."/>
        </authorList>
    </citation>
    <scope>NUCLEOTIDE SEQUENCE</scope>
    <source>
        <strain evidence="14">CBHHK188m</strain>
    </source>
</reference>
<dbReference type="GO" id="GO:0020037">
    <property type="term" value="F:heme binding"/>
    <property type="evidence" value="ECO:0007669"/>
    <property type="project" value="InterPro"/>
</dbReference>
<comment type="cofactor">
    <cofactor evidence="1 13">
        <name>heme</name>
        <dbReference type="ChEBI" id="CHEBI:30413"/>
    </cofactor>
</comment>
<dbReference type="PANTHER" id="PTHR24305:SF166">
    <property type="entry name" value="CYTOCHROME P450 12A4, MITOCHONDRIAL-RELATED"/>
    <property type="match status" value="1"/>
</dbReference>
<evidence type="ECO:0000256" key="2">
    <source>
        <dbReference type="ARBA" id="ARBA00004370"/>
    </source>
</evidence>
<dbReference type="PRINTS" id="PR00465">
    <property type="entry name" value="EP450IV"/>
</dbReference>
<evidence type="ECO:0000313" key="15">
    <source>
        <dbReference type="Proteomes" id="UP001215280"/>
    </source>
</evidence>
<proteinExistence type="inferred from homology"/>
<comment type="caution">
    <text evidence="14">The sequence shown here is derived from an EMBL/GenBank/DDBJ whole genome shotgun (WGS) entry which is preliminary data.</text>
</comment>
<dbReference type="Gene3D" id="1.10.630.10">
    <property type="entry name" value="Cytochrome P450"/>
    <property type="match status" value="1"/>
</dbReference>
<dbReference type="PRINTS" id="PR00385">
    <property type="entry name" value="P450"/>
</dbReference>
<evidence type="ECO:0000256" key="4">
    <source>
        <dbReference type="ARBA" id="ARBA00010617"/>
    </source>
</evidence>
<sequence length="513" mass="57201">MFRRPRGGEVKRPQSPPMCSSIWSKSSREFSYPLRGQVGPKNSSFIYGNVKEIEDDPLVTRKWRDEIGPTFLFKGVFNTRQLYTADPIAIDHMLKADSIYQKGITKHDILFRLGGPGLLGVEGEDHKRQRRVMNPAFGTAQIRGLTGIFVDKSVELRDIWVNMIRGHTAPQHIDVYSWLSKMTLDVIAQSGFGTPFKTLNPKARPNPVYQALERLFRAPNGGRESLFHRIVQSFPILLYLPVPARKHIEDTRRQLFVAGSKLLADSKAAINAAGGPKSASGGRDLFSLLLRANMSPDIPDHHRMSEAEVIAQIPTFFIAGHATTSAAIAFALHALSMNKPGLPYLESVIRETLRLYAPVSHVPRLAIADDVLPLRTPCVDRNGKVHTSLPVPRGQRVRIAISDLNTDTSLWGPDAGEFRPERWEKIPEALHQIPGVWGNMLTFLAGPHNCIGFRFSLAEQKVLLFVLIRAFEFDGAVPSDDIGRRSTPLQVPFVHSARQKGSQLPLLVRAYEG</sequence>
<dbReference type="GO" id="GO:0005506">
    <property type="term" value="F:iron ion binding"/>
    <property type="evidence" value="ECO:0007669"/>
    <property type="project" value="InterPro"/>
</dbReference>
<organism evidence="14 15">
    <name type="scientific">Mycena maculata</name>
    <dbReference type="NCBI Taxonomy" id="230809"/>
    <lineage>
        <taxon>Eukaryota</taxon>
        <taxon>Fungi</taxon>
        <taxon>Dikarya</taxon>
        <taxon>Basidiomycota</taxon>
        <taxon>Agaricomycotina</taxon>
        <taxon>Agaricomycetes</taxon>
        <taxon>Agaricomycetidae</taxon>
        <taxon>Agaricales</taxon>
        <taxon>Marasmiineae</taxon>
        <taxon>Mycenaceae</taxon>
        <taxon>Mycena</taxon>
    </lineage>
</organism>
<dbReference type="InterPro" id="IPR002403">
    <property type="entry name" value="Cyt_P450_E_grp-IV"/>
</dbReference>
<comment type="subcellular location">
    <subcellularLocation>
        <location evidence="2">Membrane</location>
    </subcellularLocation>
</comment>
<evidence type="ECO:0000313" key="14">
    <source>
        <dbReference type="EMBL" id="KAJ7731425.1"/>
    </source>
</evidence>
<dbReference type="Proteomes" id="UP001215280">
    <property type="component" value="Unassembled WGS sequence"/>
</dbReference>
<evidence type="ECO:0000256" key="12">
    <source>
        <dbReference type="ARBA" id="ARBA00023136"/>
    </source>
</evidence>
<dbReference type="Pfam" id="PF00067">
    <property type="entry name" value="p450"/>
    <property type="match status" value="2"/>
</dbReference>
<dbReference type="InterPro" id="IPR001128">
    <property type="entry name" value="Cyt_P450"/>
</dbReference>
<keyword evidence="12" id="KW-0472">Membrane</keyword>
<dbReference type="GO" id="GO:0004497">
    <property type="term" value="F:monooxygenase activity"/>
    <property type="evidence" value="ECO:0007669"/>
    <property type="project" value="UniProtKB-KW"/>
</dbReference>
<gene>
    <name evidence="14" type="ORF">DFH07DRAFT_991908</name>
</gene>
<dbReference type="PANTHER" id="PTHR24305">
    <property type="entry name" value="CYTOCHROME P450"/>
    <property type="match status" value="1"/>
</dbReference>
<dbReference type="SUPFAM" id="SSF48264">
    <property type="entry name" value="Cytochrome P450"/>
    <property type="match status" value="1"/>
</dbReference>
<dbReference type="InterPro" id="IPR050121">
    <property type="entry name" value="Cytochrome_P450_monoxygenase"/>
</dbReference>
<evidence type="ECO:0000256" key="11">
    <source>
        <dbReference type="ARBA" id="ARBA00023033"/>
    </source>
</evidence>
<keyword evidence="9" id="KW-0560">Oxidoreductase</keyword>
<comment type="similarity">
    <text evidence="4">Belongs to the cytochrome P450 family.</text>
</comment>
<evidence type="ECO:0000256" key="3">
    <source>
        <dbReference type="ARBA" id="ARBA00004721"/>
    </source>
</evidence>
<evidence type="ECO:0000256" key="7">
    <source>
        <dbReference type="ARBA" id="ARBA00022723"/>
    </source>
</evidence>
<comment type="pathway">
    <text evidence="3">Secondary metabolite biosynthesis; terpenoid biosynthesis.</text>
</comment>
<keyword evidence="6" id="KW-0812">Transmembrane</keyword>
<dbReference type="GO" id="GO:0016705">
    <property type="term" value="F:oxidoreductase activity, acting on paired donors, with incorporation or reduction of molecular oxygen"/>
    <property type="evidence" value="ECO:0007669"/>
    <property type="project" value="InterPro"/>
</dbReference>
<accession>A0AAD7I0H3</accession>
<evidence type="ECO:0000256" key="13">
    <source>
        <dbReference type="PIRSR" id="PIRSR602403-1"/>
    </source>
</evidence>
<protein>
    <submittedName>
        <fullName evidence="14">Cytochrome P450</fullName>
    </submittedName>
</protein>
<keyword evidence="8" id="KW-1133">Transmembrane helix</keyword>
<dbReference type="InterPro" id="IPR036396">
    <property type="entry name" value="Cyt_P450_sf"/>
</dbReference>
<feature type="binding site" description="axial binding residue" evidence="13">
    <location>
        <position position="450"/>
    </location>
    <ligand>
        <name>heme</name>
        <dbReference type="ChEBI" id="CHEBI:30413"/>
    </ligand>
    <ligandPart>
        <name>Fe</name>
        <dbReference type="ChEBI" id="CHEBI:18248"/>
    </ligandPart>
</feature>
<dbReference type="EMBL" id="JARJLG010000183">
    <property type="protein sequence ID" value="KAJ7731425.1"/>
    <property type="molecule type" value="Genomic_DNA"/>
</dbReference>
<dbReference type="AlphaFoldDB" id="A0AAD7I0H3"/>
<keyword evidence="15" id="KW-1185">Reference proteome</keyword>
<keyword evidence="5 13" id="KW-0349">Heme</keyword>